<sequence length="20" mass="2405">MLSNNSRSKNPIDIHRLYDM</sequence>
<feature type="region of interest" description="Disordered" evidence="1">
    <location>
        <begin position="1"/>
        <end position="20"/>
    </location>
</feature>
<evidence type="ECO:0000313" key="3">
    <source>
        <dbReference type="Proteomes" id="UP001562425"/>
    </source>
</evidence>
<comment type="caution">
    <text evidence="2">The sequence shown here is derived from an EMBL/GenBank/DDBJ whole genome shotgun (WGS) entry which is preliminary data.</text>
</comment>
<dbReference type="Proteomes" id="UP001562425">
    <property type="component" value="Unassembled WGS sequence"/>
</dbReference>
<accession>A0ABD1DC48</accession>
<dbReference type="EMBL" id="JBEHCU010006439">
    <property type="protein sequence ID" value="KAL1397127.1"/>
    <property type="molecule type" value="Genomic_DNA"/>
</dbReference>
<organism evidence="2 3">
    <name type="scientific">Culex pipiens pipiens</name>
    <name type="common">Northern house mosquito</name>
    <dbReference type="NCBI Taxonomy" id="38569"/>
    <lineage>
        <taxon>Eukaryota</taxon>
        <taxon>Metazoa</taxon>
        <taxon>Ecdysozoa</taxon>
        <taxon>Arthropoda</taxon>
        <taxon>Hexapoda</taxon>
        <taxon>Insecta</taxon>
        <taxon>Pterygota</taxon>
        <taxon>Neoptera</taxon>
        <taxon>Endopterygota</taxon>
        <taxon>Diptera</taxon>
        <taxon>Nematocera</taxon>
        <taxon>Culicoidea</taxon>
        <taxon>Culicidae</taxon>
        <taxon>Culicinae</taxon>
        <taxon>Culicini</taxon>
        <taxon>Culex</taxon>
        <taxon>Culex</taxon>
    </lineage>
</organism>
<feature type="compositionally biased region" description="Basic and acidic residues" evidence="1">
    <location>
        <begin position="10"/>
        <end position="20"/>
    </location>
</feature>
<gene>
    <name evidence="2" type="ORF">pipiens_020155</name>
</gene>
<keyword evidence="3" id="KW-1185">Reference proteome</keyword>
<evidence type="ECO:0000313" key="2">
    <source>
        <dbReference type="EMBL" id="KAL1397127.1"/>
    </source>
</evidence>
<name>A0ABD1DC48_CULPP</name>
<evidence type="ECO:0000256" key="1">
    <source>
        <dbReference type="SAM" id="MobiDB-lite"/>
    </source>
</evidence>
<reference evidence="2 3" key="1">
    <citation type="submission" date="2024-05" db="EMBL/GenBank/DDBJ databases">
        <title>Culex pipiens pipiens assembly and annotation.</title>
        <authorList>
            <person name="Alout H."/>
            <person name="Durand T."/>
        </authorList>
    </citation>
    <scope>NUCLEOTIDE SEQUENCE [LARGE SCALE GENOMIC DNA]</scope>
    <source>
        <strain evidence="2">HA-2024</strain>
        <tissue evidence="2">Whole body</tissue>
    </source>
</reference>
<protein>
    <submittedName>
        <fullName evidence="2">Uncharacterized protein</fullName>
    </submittedName>
</protein>
<feature type="non-terminal residue" evidence="2">
    <location>
        <position position="20"/>
    </location>
</feature>
<dbReference type="AlphaFoldDB" id="A0ABD1DC48"/>
<proteinExistence type="predicted"/>